<comment type="caution">
    <text evidence="3">The sequence shown here is derived from an EMBL/GenBank/DDBJ whole genome shotgun (WGS) entry which is preliminary data.</text>
</comment>
<dbReference type="EMBL" id="BAAAHC010000003">
    <property type="protein sequence ID" value="GAA0509461.1"/>
    <property type="molecule type" value="Genomic_DNA"/>
</dbReference>
<reference evidence="3 4" key="2">
    <citation type="journal article" date="2014" name="Int. J. Syst. Evol. Microbiol.">
        <title>Complete genome sequence of Corynebacterium casei LMG S-19264T (=DSM 44701T), isolated from a smear-ripened cheese.</title>
        <authorList>
            <consortium name="US DOE Joint Genome Institute (JGI-PGF)"/>
            <person name="Walter F."/>
            <person name="Albersmeier A."/>
            <person name="Kalinowski J."/>
            <person name="Ruckert C."/>
        </authorList>
    </citation>
    <scope>NUCLEOTIDE SEQUENCE [LARGE SCALE GENOMIC DNA]</scope>
    <source>
        <strain evidence="3 4">CGMCC 4.7206</strain>
    </source>
</reference>
<dbReference type="PANTHER" id="PTHR45527:SF1">
    <property type="entry name" value="FATTY ACID SYNTHASE"/>
    <property type="match status" value="1"/>
</dbReference>
<evidence type="ECO:0000259" key="1">
    <source>
        <dbReference type="Pfam" id="PF00668"/>
    </source>
</evidence>
<dbReference type="PANTHER" id="PTHR45527">
    <property type="entry name" value="NONRIBOSOMAL PEPTIDE SYNTHETASE"/>
    <property type="match status" value="1"/>
</dbReference>
<proteinExistence type="predicted"/>
<name>A0A917K8D1_9PSEU</name>
<protein>
    <recommendedName>
        <fullName evidence="1">Condensation domain-containing protein</fullName>
    </recommendedName>
</protein>
<evidence type="ECO:0000313" key="4">
    <source>
        <dbReference type="Proteomes" id="UP000597989"/>
    </source>
</evidence>
<dbReference type="GO" id="GO:0043041">
    <property type="term" value="P:amino acid activation for nonribosomal peptide biosynthetic process"/>
    <property type="evidence" value="ECO:0007669"/>
    <property type="project" value="TreeGrafter"/>
</dbReference>
<evidence type="ECO:0000313" key="3">
    <source>
        <dbReference type="EMBL" id="GGJ01413.1"/>
    </source>
</evidence>
<evidence type="ECO:0000313" key="2">
    <source>
        <dbReference type="EMBL" id="GAA0509461.1"/>
    </source>
</evidence>
<dbReference type="EMBL" id="BMMT01000018">
    <property type="protein sequence ID" value="GGJ01413.1"/>
    <property type="molecule type" value="Genomic_DNA"/>
</dbReference>
<gene>
    <name evidence="2" type="ORF">GCM10009545_09450</name>
    <name evidence="3" type="ORF">GCM10011581_43270</name>
</gene>
<dbReference type="InterPro" id="IPR001242">
    <property type="entry name" value="Condensation_dom"/>
</dbReference>
<dbReference type="Proteomes" id="UP000597989">
    <property type="component" value="Unassembled WGS sequence"/>
</dbReference>
<dbReference type="GO" id="GO:0008610">
    <property type="term" value="P:lipid biosynthetic process"/>
    <property type="evidence" value="ECO:0007669"/>
    <property type="project" value="UniProtKB-ARBA"/>
</dbReference>
<dbReference type="GO" id="GO:0009366">
    <property type="term" value="C:enterobactin synthetase complex"/>
    <property type="evidence" value="ECO:0007669"/>
    <property type="project" value="TreeGrafter"/>
</dbReference>
<dbReference type="AlphaFoldDB" id="A0A917K8D1"/>
<dbReference type="SUPFAM" id="SSF52777">
    <property type="entry name" value="CoA-dependent acyltransferases"/>
    <property type="match status" value="2"/>
</dbReference>
<reference evidence="2" key="1">
    <citation type="journal article" date="2014" name="Int. J. Syst. Evol. Microbiol.">
        <title>Complete genome of a new Firmicutes species belonging to the dominant human colonic microbiota ('Ruminococcus bicirculans') reveals two chromosomes and a selective capacity to utilize plant glucans.</title>
        <authorList>
            <consortium name="NISC Comparative Sequencing Program"/>
            <person name="Wegmann U."/>
            <person name="Louis P."/>
            <person name="Goesmann A."/>
            <person name="Henrissat B."/>
            <person name="Duncan S.H."/>
            <person name="Flint H.J."/>
        </authorList>
    </citation>
    <scope>NUCLEOTIDE SEQUENCE</scope>
    <source>
        <strain evidence="2">JCM 10664</strain>
    </source>
</reference>
<keyword evidence="5" id="KW-1185">Reference proteome</keyword>
<dbReference type="GO" id="GO:0009239">
    <property type="term" value="P:enterobactin biosynthetic process"/>
    <property type="evidence" value="ECO:0007669"/>
    <property type="project" value="TreeGrafter"/>
</dbReference>
<dbReference type="Gene3D" id="3.30.559.10">
    <property type="entry name" value="Chloramphenicol acetyltransferase-like domain"/>
    <property type="match status" value="1"/>
</dbReference>
<dbReference type="GO" id="GO:0005829">
    <property type="term" value="C:cytosol"/>
    <property type="evidence" value="ECO:0007669"/>
    <property type="project" value="TreeGrafter"/>
</dbReference>
<organism evidence="3 4">
    <name type="scientific">Saccharopolyspora thermophila</name>
    <dbReference type="NCBI Taxonomy" id="89367"/>
    <lineage>
        <taxon>Bacteria</taxon>
        <taxon>Bacillati</taxon>
        <taxon>Actinomycetota</taxon>
        <taxon>Actinomycetes</taxon>
        <taxon>Pseudonocardiales</taxon>
        <taxon>Pseudonocardiaceae</taxon>
        <taxon>Saccharopolyspora</taxon>
    </lineage>
</organism>
<evidence type="ECO:0000313" key="5">
    <source>
        <dbReference type="Proteomes" id="UP001500220"/>
    </source>
</evidence>
<dbReference type="GO" id="GO:0047527">
    <property type="term" value="F:2,3-dihydroxybenzoate-serine ligase activity"/>
    <property type="evidence" value="ECO:0007669"/>
    <property type="project" value="TreeGrafter"/>
</dbReference>
<dbReference type="InterPro" id="IPR023213">
    <property type="entry name" value="CAT-like_dom_sf"/>
</dbReference>
<dbReference type="Pfam" id="PF00668">
    <property type="entry name" value="Condensation"/>
    <property type="match status" value="1"/>
</dbReference>
<accession>A0A917K8D1</accession>
<dbReference type="GO" id="GO:0031177">
    <property type="term" value="F:phosphopantetheine binding"/>
    <property type="evidence" value="ECO:0007669"/>
    <property type="project" value="TreeGrafter"/>
</dbReference>
<dbReference type="Gene3D" id="3.30.559.30">
    <property type="entry name" value="Nonribosomal peptide synthetase, condensation domain"/>
    <property type="match status" value="1"/>
</dbReference>
<reference evidence="5" key="3">
    <citation type="journal article" date="2019" name="Int. J. Syst. Evol. Microbiol.">
        <title>The Global Catalogue of Microorganisms (GCM) 10K type strain sequencing project: providing services to taxonomists for standard genome sequencing and annotation.</title>
        <authorList>
            <consortium name="The Broad Institute Genomics Platform"/>
            <consortium name="The Broad Institute Genome Sequencing Center for Infectious Disease"/>
            <person name="Wu L."/>
            <person name="Ma J."/>
        </authorList>
    </citation>
    <scope>NUCLEOTIDE SEQUENCE [LARGE SCALE GENOMIC DNA]</scope>
    <source>
        <strain evidence="5">JCM 10664</strain>
    </source>
</reference>
<reference evidence="2" key="5">
    <citation type="submission" date="2023-12" db="EMBL/GenBank/DDBJ databases">
        <authorList>
            <person name="Sun Q."/>
            <person name="Inoue M."/>
        </authorList>
    </citation>
    <scope>NUCLEOTIDE SEQUENCE</scope>
    <source>
        <strain evidence="2">JCM 10664</strain>
    </source>
</reference>
<sequence>MTAAQTWVWLAQQAQPQNPAHKAAEYLDVRGPVDVALVEAAVRRAVAEAEAFRIRIGADERGPWQVVDPAAAWPLPVVDLRDAADPWQQAQAWMAADLEQPLDPASELPFRMTLLRLAADRCLLHVACHHIAMDGYGFSLFAQRIAEHYTAWESEWDRGANPFGSLRALVADEIGYLGSDRFQRDREYWLRELAELPEIRSLSGAPHRAAPCRNFLRETETVPVAVVDRLREQARRSRVSLPTLAMAALGVHTHLVTGSEDLLLELTVTGRQGAIARTTPGMLSNTLPLRLRVRPEMSVAELLRHTAERARGLLQHQRYPLLYLPQDLGIPDMSEIPQPPAINIMGYDPPLRFGQHPVTLHNLSNGSVEDFALNVYQRCAEGSLRIDSNASPALYRPEDVIAHHRGFLDVFHALADVDPEQPVGKLAPQIV</sequence>
<feature type="domain" description="Condensation" evidence="1">
    <location>
        <begin position="2"/>
        <end position="425"/>
    </location>
</feature>
<dbReference type="Proteomes" id="UP001500220">
    <property type="component" value="Unassembled WGS sequence"/>
</dbReference>
<reference evidence="3" key="4">
    <citation type="submission" date="2020-09" db="EMBL/GenBank/DDBJ databases">
        <authorList>
            <person name="Sun Q."/>
            <person name="Zhou Y."/>
        </authorList>
    </citation>
    <scope>NUCLEOTIDE SEQUENCE</scope>
    <source>
        <strain evidence="3">CGMCC 4.7206</strain>
    </source>
</reference>